<dbReference type="RefSeq" id="WP_076032338.1">
    <property type="nucleotide sequence ID" value="NZ_CP016896.1"/>
</dbReference>
<reference evidence="1 2" key="1">
    <citation type="submission" date="2016-08" db="EMBL/GenBank/DDBJ databases">
        <title>Complete genome sequence of Acinetobacter baylyi strain GFJ2.</title>
        <authorList>
            <person name="Tabata M."/>
            <person name="Kuboki S."/>
            <person name="Gibu N."/>
            <person name="Kinouchi Y."/>
            <person name="Vangnai A."/>
            <person name="Kasai D."/>
            <person name="Fukuda M."/>
        </authorList>
    </citation>
    <scope>NUCLEOTIDE SEQUENCE [LARGE SCALE GENOMIC DNA]</scope>
    <source>
        <strain evidence="1 2">GFJ2</strain>
    </source>
</reference>
<protein>
    <submittedName>
        <fullName evidence="1">LysR family transcriptional regulator</fullName>
    </submittedName>
</protein>
<dbReference type="STRING" id="487316.BEN76_04045"/>
<evidence type="ECO:0000313" key="2">
    <source>
        <dbReference type="Proteomes" id="UP000185674"/>
    </source>
</evidence>
<organism evidence="1 2">
    <name type="scientific">Acinetobacter soli</name>
    <dbReference type="NCBI Taxonomy" id="487316"/>
    <lineage>
        <taxon>Bacteria</taxon>
        <taxon>Pseudomonadati</taxon>
        <taxon>Pseudomonadota</taxon>
        <taxon>Gammaproteobacteria</taxon>
        <taxon>Moraxellales</taxon>
        <taxon>Moraxellaceae</taxon>
        <taxon>Acinetobacter</taxon>
    </lineage>
</organism>
<evidence type="ECO:0000313" key="1">
    <source>
        <dbReference type="EMBL" id="APV35232.1"/>
    </source>
</evidence>
<sequence>MSCSSESPAWKSLVYARIAEVGSIQKVADELGYARPSLSLALRDKYVGSTDKLIKTVMTKLGQVKCPYLDQTITPLQCRNFREREAPTQNPAEMRHWRACQGCVNKCLEVKKDA</sequence>
<accession>A0A1P8EGB1</accession>
<gene>
    <name evidence="1" type="ORF">BEN76_04045</name>
</gene>
<dbReference type="AlphaFoldDB" id="A0A1P8EGB1"/>
<dbReference type="Proteomes" id="UP000185674">
    <property type="component" value="Chromosome"/>
</dbReference>
<proteinExistence type="predicted"/>
<dbReference type="EMBL" id="CP016896">
    <property type="protein sequence ID" value="APV35232.1"/>
    <property type="molecule type" value="Genomic_DNA"/>
</dbReference>
<dbReference type="KEGG" id="asol:BEN76_04045"/>
<name>A0A1P8EGB1_9GAMM</name>